<dbReference type="EMBL" id="BAAAEI010000006">
    <property type="protein sequence ID" value="GAA0349281.1"/>
    <property type="molecule type" value="Genomic_DNA"/>
</dbReference>
<evidence type="ECO:0000256" key="1">
    <source>
        <dbReference type="ARBA" id="ARBA00010333"/>
    </source>
</evidence>
<evidence type="ECO:0000256" key="2">
    <source>
        <dbReference type="ARBA" id="ARBA00022729"/>
    </source>
</evidence>
<dbReference type="SMART" id="SM00062">
    <property type="entry name" value="PBPb"/>
    <property type="match status" value="1"/>
</dbReference>
<keyword evidence="5" id="KW-1185">Reference proteome</keyword>
<dbReference type="PANTHER" id="PTHR35936:SF19">
    <property type="entry name" value="AMINO-ACID-BINDING PROTEIN YXEM-RELATED"/>
    <property type="match status" value="1"/>
</dbReference>
<dbReference type="InterPro" id="IPR001638">
    <property type="entry name" value="Solute-binding_3/MltF_N"/>
</dbReference>
<gene>
    <name evidence="4" type="ORF">GCM10009092_12080</name>
</gene>
<dbReference type="SUPFAM" id="SSF53850">
    <property type="entry name" value="Periplasmic binding protein-like II"/>
    <property type="match status" value="1"/>
</dbReference>
<evidence type="ECO:0000313" key="5">
    <source>
        <dbReference type="Proteomes" id="UP001501757"/>
    </source>
</evidence>
<dbReference type="Pfam" id="PF00497">
    <property type="entry name" value="SBP_bac_3"/>
    <property type="match status" value="1"/>
</dbReference>
<proteinExistence type="inferred from homology"/>
<accession>A0ABP3GR34</accession>
<dbReference type="Gene3D" id="3.40.190.10">
    <property type="entry name" value="Periplasmic binding protein-like II"/>
    <property type="match status" value="2"/>
</dbReference>
<sequence length="237" mass="26597">MRLGLMLCFCCIAGKGLADDNIIDVGLHYAAPWAYADASGQVVGIDYDVVKQIFSQAGYKLRVELFSHERMLQKFRHKELDFVSPVAFDIPGAHRTLAYMEIEDVAVSLDTAGLNNLVLEDLVNMRIVAYQKAADVLGKGFVDALNPDAYLEIVDRQRQFELLTNHKVDLVIGDKLVLKYFAQKRLGKGKIRIHSLFDKQAYPAAAWDPQLVSVFNQGLQTLKGSEAWNRIMAKPRP</sequence>
<protein>
    <recommendedName>
        <fullName evidence="3">Solute-binding protein family 3/N-terminal domain-containing protein</fullName>
    </recommendedName>
</protein>
<comment type="similarity">
    <text evidence="1">Belongs to the bacterial solute-binding protein 3 family.</text>
</comment>
<feature type="domain" description="Solute-binding protein family 3/N-terminal" evidence="3">
    <location>
        <begin position="22"/>
        <end position="235"/>
    </location>
</feature>
<dbReference type="PANTHER" id="PTHR35936">
    <property type="entry name" value="MEMBRANE-BOUND LYTIC MUREIN TRANSGLYCOSYLASE F"/>
    <property type="match status" value="1"/>
</dbReference>
<evidence type="ECO:0000259" key="3">
    <source>
        <dbReference type="SMART" id="SM00062"/>
    </source>
</evidence>
<organism evidence="4 5">
    <name type="scientific">Bowmanella denitrificans</name>
    <dbReference type="NCBI Taxonomy" id="366582"/>
    <lineage>
        <taxon>Bacteria</taxon>
        <taxon>Pseudomonadati</taxon>
        <taxon>Pseudomonadota</taxon>
        <taxon>Gammaproteobacteria</taxon>
        <taxon>Alteromonadales</taxon>
        <taxon>Alteromonadaceae</taxon>
        <taxon>Bowmanella</taxon>
    </lineage>
</organism>
<evidence type="ECO:0000313" key="4">
    <source>
        <dbReference type="EMBL" id="GAA0349281.1"/>
    </source>
</evidence>
<comment type="caution">
    <text evidence="4">The sequence shown here is derived from an EMBL/GenBank/DDBJ whole genome shotgun (WGS) entry which is preliminary data.</text>
</comment>
<name>A0ABP3GR34_9ALTE</name>
<dbReference type="RefSeq" id="WP_343842939.1">
    <property type="nucleotide sequence ID" value="NZ_BAAAEI010000006.1"/>
</dbReference>
<dbReference type="Proteomes" id="UP001501757">
    <property type="component" value="Unassembled WGS sequence"/>
</dbReference>
<reference evidence="5" key="1">
    <citation type="journal article" date="2019" name="Int. J. Syst. Evol. Microbiol.">
        <title>The Global Catalogue of Microorganisms (GCM) 10K type strain sequencing project: providing services to taxonomists for standard genome sequencing and annotation.</title>
        <authorList>
            <consortium name="The Broad Institute Genomics Platform"/>
            <consortium name="The Broad Institute Genome Sequencing Center for Infectious Disease"/>
            <person name="Wu L."/>
            <person name="Ma J."/>
        </authorList>
    </citation>
    <scope>NUCLEOTIDE SEQUENCE [LARGE SCALE GENOMIC DNA]</scope>
    <source>
        <strain evidence="5">JCM 13378</strain>
    </source>
</reference>
<keyword evidence="2" id="KW-0732">Signal</keyword>